<protein>
    <submittedName>
        <fullName evidence="2">Uncharacterized protein</fullName>
    </submittedName>
</protein>
<evidence type="ECO:0000313" key="2">
    <source>
        <dbReference type="EMBL" id="KAF4148550.1"/>
    </source>
</evidence>
<feature type="region of interest" description="Disordered" evidence="1">
    <location>
        <begin position="259"/>
        <end position="323"/>
    </location>
</feature>
<dbReference type="AlphaFoldDB" id="A0A8S9V6D2"/>
<sequence length="323" mass="36970">SADKFEQQVGEFKYLACPGERSSLWDYVSKNWKPSKEMWATEHRINRPHFNNNTSNRLSSMSMRECFKATIQDQRRKEDELVTLVLMPGTLRDLTYDDEMNQLLGMTRDWSASVFAPADDFAVDPGSAKSYRINDEDLYVSWSDTSRRRKQLGVQLRILDDHEAPVQTLDDLPHTRSYAAHNSALGYSLDVPLPITTASADVKHMKRMSEQDKYRVVQSALARISTELSELPVDKFEAAIDNLVKWRSRLRLGDVTMETPLSSDDADLSSAPTQVADKNTAEDNEINEEKDAEDEKESEEQQTEDVEVNKKKYVEGVETKYDK</sequence>
<accession>A0A8S9V6D2</accession>
<proteinExistence type="predicted"/>
<reference evidence="2" key="1">
    <citation type="submission" date="2020-03" db="EMBL/GenBank/DDBJ databases">
        <title>Hybrid Assembly of Korean Phytophthora infestans isolates.</title>
        <authorList>
            <person name="Prokchorchik M."/>
            <person name="Lee Y."/>
            <person name="Seo J."/>
            <person name="Cho J.-H."/>
            <person name="Park Y.-E."/>
            <person name="Jang D.-C."/>
            <person name="Im J.-S."/>
            <person name="Choi J.-G."/>
            <person name="Park H.-J."/>
            <person name="Lee G.-B."/>
            <person name="Lee Y.-G."/>
            <person name="Hong S.-Y."/>
            <person name="Cho K."/>
            <person name="Sohn K.H."/>
        </authorList>
    </citation>
    <scope>NUCLEOTIDE SEQUENCE</scope>
    <source>
        <strain evidence="2">KR_2_A2</strain>
    </source>
</reference>
<evidence type="ECO:0000313" key="3">
    <source>
        <dbReference type="Proteomes" id="UP000704712"/>
    </source>
</evidence>
<gene>
    <name evidence="2" type="ORF">GN958_ATG02249</name>
</gene>
<dbReference type="EMBL" id="JAACNO010000263">
    <property type="protein sequence ID" value="KAF4148550.1"/>
    <property type="molecule type" value="Genomic_DNA"/>
</dbReference>
<name>A0A8S9V6D2_PHYIN</name>
<evidence type="ECO:0000256" key="1">
    <source>
        <dbReference type="SAM" id="MobiDB-lite"/>
    </source>
</evidence>
<feature type="compositionally biased region" description="Acidic residues" evidence="1">
    <location>
        <begin position="282"/>
        <end position="306"/>
    </location>
</feature>
<feature type="non-terminal residue" evidence="2">
    <location>
        <position position="323"/>
    </location>
</feature>
<comment type="caution">
    <text evidence="2">The sequence shown here is derived from an EMBL/GenBank/DDBJ whole genome shotgun (WGS) entry which is preliminary data.</text>
</comment>
<organism evidence="2 3">
    <name type="scientific">Phytophthora infestans</name>
    <name type="common">Potato late blight agent</name>
    <name type="synonym">Botrytis infestans</name>
    <dbReference type="NCBI Taxonomy" id="4787"/>
    <lineage>
        <taxon>Eukaryota</taxon>
        <taxon>Sar</taxon>
        <taxon>Stramenopiles</taxon>
        <taxon>Oomycota</taxon>
        <taxon>Peronosporomycetes</taxon>
        <taxon>Peronosporales</taxon>
        <taxon>Peronosporaceae</taxon>
        <taxon>Phytophthora</taxon>
    </lineage>
</organism>
<feature type="compositionally biased region" description="Basic and acidic residues" evidence="1">
    <location>
        <begin position="307"/>
        <end position="323"/>
    </location>
</feature>
<dbReference type="Proteomes" id="UP000704712">
    <property type="component" value="Unassembled WGS sequence"/>
</dbReference>
<feature type="non-terminal residue" evidence="2">
    <location>
        <position position="1"/>
    </location>
</feature>